<dbReference type="Proteomes" id="UP000002668">
    <property type="component" value="Genome"/>
</dbReference>
<evidence type="ECO:0000256" key="1">
    <source>
        <dbReference type="SAM" id="MobiDB-lite"/>
    </source>
</evidence>
<gene>
    <name evidence="2" type="ORF">LEMA_P036400.1</name>
</gene>
<organism evidence="3">
    <name type="scientific">Leptosphaeria maculans (strain JN3 / isolate v23.1.3 / race Av1-4-5-6-7-8)</name>
    <name type="common">Blackleg fungus</name>
    <name type="synonym">Phoma lingam</name>
    <dbReference type="NCBI Taxonomy" id="985895"/>
    <lineage>
        <taxon>Eukaryota</taxon>
        <taxon>Fungi</taxon>
        <taxon>Dikarya</taxon>
        <taxon>Ascomycota</taxon>
        <taxon>Pezizomycotina</taxon>
        <taxon>Dothideomycetes</taxon>
        <taxon>Pleosporomycetidae</taxon>
        <taxon>Pleosporales</taxon>
        <taxon>Pleosporineae</taxon>
        <taxon>Leptosphaeriaceae</taxon>
        <taxon>Plenodomus</taxon>
        <taxon>Plenodomus lingam/Leptosphaeria maculans species complex</taxon>
    </lineage>
</organism>
<feature type="region of interest" description="Disordered" evidence="1">
    <location>
        <begin position="806"/>
        <end position="828"/>
    </location>
</feature>
<dbReference type="OrthoDB" id="7464126at2759"/>
<name>E4ZQA4_LEPMJ</name>
<reference evidence="3" key="1">
    <citation type="journal article" date="2011" name="Nat. Commun.">
        <title>Effector diversification within compartments of the Leptosphaeria maculans genome affected by Repeat-Induced Point mutations.</title>
        <authorList>
            <person name="Rouxel T."/>
            <person name="Grandaubert J."/>
            <person name="Hane J.K."/>
            <person name="Hoede C."/>
            <person name="van de Wouw A.P."/>
            <person name="Couloux A."/>
            <person name="Dominguez V."/>
            <person name="Anthouard V."/>
            <person name="Bally P."/>
            <person name="Bourras S."/>
            <person name="Cozijnsen A.J."/>
            <person name="Ciuffetti L.M."/>
            <person name="Degrave A."/>
            <person name="Dilmaghani A."/>
            <person name="Duret L."/>
            <person name="Fudal I."/>
            <person name="Goodwin S.B."/>
            <person name="Gout L."/>
            <person name="Glaser N."/>
            <person name="Linglin J."/>
            <person name="Kema G.H.J."/>
            <person name="Lapalu N."/>
            <person name="Lawrence C.B."/>
            <person name="May K."/>
            <person name="Meyer M."/>
            <person name="Ollivier B."/>
            <person name="Poulain J."/>
            <person name="Schoch C.L."/>
            <person name="Simon A."/>
            <person name="Spatafora J.W."/>
            <person name="Stachowiak A."/>
            <person name="Turgeon B.G."/>
            <person name="Tyler B.M."/>
            <person name="Vincent D."/>
            <person name="Weissenbach J."/>
            <person name="Amselem J."/>
            <person name="Quesneville H."/>
            <person name="Oliver R.P."/>
            <person name="Wincker P."/>
            <person name="Balesdent M.-H."/>
            <person name="Howlett B.J."/>
        </authorList>
    </citation>
    <scope>NUCLEOTIDE SEQUENCE [LARGE SCALE GENOMIC DNA]</scope>
    <source>
        <strain evidence="3">JN3 / isolate v23.1.3 / race Av1-4-5-6-7-8</strain>
    </source>
</reference>
<sequence length="828" mass="91673">MSFGISVGDILKLCEMAGRRDCTGEYKSFTGEARSLANLLEDIQDKYGTSSEDISARDRILPETVLFATSKEIANGDIPDKIPESKRQQLVDAYEPCVDVLQELDKLLLHYNSLDTKAARTWNRLKFDPERSKTLREKLVASVAMLNTFYTSLIHDGQVLILEALGRLERDYRGGHREESVASIERIASAESENDDEAWSQILRDLEDVGISQHEALGYRDMIVDWLITAVNEGRLHEQEPEQNMFSTMPQTLTTALSHPQAWAKPVSPLLDVPATIPLSQGDHEPHVVGQESLLNAPLPGQTNLLRPLMIPLPHSAPRSMSPSNASQISDTDAASLYDSPRISSAQSVHNELRVGQVSVAASTTIPIQAGQYLPPDTTAQNPTTTSVPTQTLPASVTSPQEPPPSYYNKIETLTVNFEWTAQQIVAAWSRHDFLSSEKLLEEHLAAVELGQTVSSGIQPDRRILRHLIGVCASFTGNFTKAKHMFESSFNGIYLNRGSLDDGDIAAARWLGDACLHLGEHHNALLAYSVACEGSIGRFGISQERTRRAGIEVRLLDHWLFVFGRIEGSFRQNLDPTDIFASTHAAEKSDLIHAVETRLYEIGELGGNYPGPPITQYKRPTWTVGPRPQIETMISEGFLLAPLISLSTWPLPWDPTFSPQAAVQLGRFMNTIQIVKDVTPLAERPLPTNSLGNSRALHYVTKRSSAWLIGAVKTGLRVMGIEHTEHAYEASIVCCLNRYQDGFAFSEGFEISFRKLQFRNVHGIMISDMKWATRNIGPIRRGVAPPGTTEFRDLIKSILEAAEIEESGMGTSPSLPQTPPIKKRAMYG</sequence>
<keyword evidence="3" id="KW-1185">Reference proteome</keyword>
<protein>
    <submittedName>
        <fullName evidence="2">Predicted protein</fullName>
    </submittedName>
</protein>
<dbReference type="InParanoid" id="E4ZQA4"/>
<dbReference type="eggNOG" id="ENOG502SMNJ">
    <property type="taxonomic scope" value="Eukaryota"/>
</dbReference>
<dbReference type="HOGENOM" id="CLU_375171_0_0_1"/>
<accession>E4ZQA4</accession>
<evidence type="ECO:0000313" key="2">
    <source>
        <dbReference type="EMBL" id="CBX93966.1"/>
    </source>
</evidence>
<dbReference type="VEuPathDB" id="FungiDB:LEMA_P036400.1"/>
<dbReference type="AlphaFoldDB" id="E4ZQA4"/>
<evidence type="ECO:0000313" key="3">
    <source>
        <dbReference type="Proteomes" id="UP000002668"/>
    </source>
</evidence>
<dbReference type="STRING" id="985895.E4ZQA4"/>
<feature type="region of interest" description="Disordered" evidence="1">
    <location>
        <begin position="372"/>
        <end position="404"/>
    </location>
</feature>
<feature type="compositionally biased region" description="Polar residues" evidence="1">
    <location>
        <begin position="378"/>
        <end position="400"/>
    </location>
</feature>
<dbReference type="EMBL" id="FP929116">
    <property type="protein sequence ID" value="CBX93966.1"/>
    <property type="molecule type" value="Genomic_DNA"/>
</dbReference>
<dbReference type="OMA" id="STWPLPW"/>
<proteinExistence type="predicted"/>